<keyword evidence="3" id="KW-1185">Reference proteome</keyword>
<name>A0A543CMW2_9ACTN</name>
<dbReference type="GO" id="GO:0005737">
    <property type="term" value="C:cytoplasm"/>
    <property type="evidence" value="ECO:0007669"/>
    <property type="project" value="TreeGrafter"/>
</dbReference>
<proteinExistence type="predicted"/>
<evidence type="ECO:0000313" key="3">
    <source>
        <dbReference type="Proteomes" id="UP000316096"/>
    </source>
</evidence>
<dbReference type="PROSITE" id="PS51186">
    <property type="entry name" value="GNAT"/>
    <property type="match status" value="1"/>
</dbReference>
<protein>
    <submittedName>
        <fullName evidence="2">RimJ/RimL family protein N-acetyltransferase</fullName>
    </submittedName>
</protein>
<dbReference type="AlphaFoldDB" id="A0A543CMW2"/>
<dbReference type="Pfam" id="PF13302">
    <property type="entry name" value="Acetyltransf_3"/>
    <property type="match status" value="1"/>
</dbReference>
<feature type="domain" description="N-acetyltransferase" evidence="1">
    <location>
        <begin position="49"/>
        <end position="214"/>
    </location>
</feature>
<reference evidence="2 3" key="1">
    <citation type="submission" date="2019-06" db="EMBL/GenBank/DDBJ databases">
        <title>Sequencing the genomes of 1000 actinobacteria strains.</title>
        <authorList>
            <person name="Klenk H.-P."/>
        </authorList>
    </citation>
    <scope>NUCLEOTIDE SEQUENCE [LARGE SCALE GENOMIC DNA]</scope>
    <source>
        <strain evidence="2 3">DSM 102200</strain>
    </source>
</reference>
<dbReference type="InterPro" id="IPR051908">
    <property type="entry name" value="Ribosomal_N-acetyltransferase"/>
</dbReference>
<dbReference type="InterPro" id="IPR016181">
    <property type="entry name" value="Acyl_CoA_acyltransferase"/>
</dbReference>
<sequence>MSVHFVLPVRRENPLRVAGIEYLIVWPLITGGDLTRMALPTPTLHTARLRLRPFDDADANDLFALHSNAYVLRYWDAPPWSERVRAERFITACRQMAQGGTGARLAVDRISDGTFIGWCSLNRWNPDYRSASLGYCFGDAAWGHGYATEAARVLLRWAFDSLDLNRVQAETDTRNVASARVLEKLGFMREGTLREDCVVNGEVSDSWVYGLIRREWRPSSEPVPAR</sequence>
<dbReference type="GO" id="GO:0008999">
    <property type="term" value="F:protein-N-terminal-alanine acetyltransferase activity"/>
    <property type="evidence" value="ECO:0007669"/>
    <property type="project" value="TreeGrafter"/>
</dbReference>
<keyword evidence="2" id="KW-0808">Transferase</keyword>
<organism evidence="2 3">
    <name type="scientific">Actinoallomurus bryophytorum</name>
    <dbReference type="NCBI Taxonomy" id="1490222"/>
    <lineage>
        <taxon>Bacteria</taxon>
        <taxon>Bacillati</taxon>
        <taxon>Actinomycetota</taxon>
        <taxon>Actinomycetes</taxon>
        <taxon>Streptosporangiales</taxon>
        <taxon>Thermomonosporaceae</taxon>
        <taxon>Actinoallomurus</taxon>
    </lineage>
</organism>
<dbReference type="SUPFAM" id="SSF55729">
    <property type="entry name" value="Acyl-CoA N-acyltransferases (Nat)"/>
    <property type="match status" value="1"/>
</dbReference>
<dbReference type="GO" id="GO:1990189">
    <property type="term" value="F:protein N-terminal-serine acetyltransferase activity"/>
    <property type="evidence" value="ECO:0007669"/>
    <property type="project" value="TreeGrafter"/>
</dbReference>
<dbReference type="InterPro" id="IPR000182">
    <property type="entry name" value="GNAT_dom"/>
</dbReference>
<evidence type="ECO:0000259" key="1">
    <source>
        <dbReference type="PROSITE" id="PS51186"/>
    </source>
</evidence>
<comment type="caution">
    <text evidence="2">The sequence shown here is derived from an EMBL/GenBank/DDBJ whole genome shotgun (WGS) entry which is preliminary data.</text>
</comment>
<evidence type="ECO:0000313" key="2">
    <source>
        <dbReference type="EMBL" id="TQL98444.1"/>
    </source>
</evidence>
<dbReference type="PANTHER" id="PTHR43441:SF11">
    <property type="entry name" value="RIBOSOMAL-PROTEIN-SERINE ACETYLTRANSFERASE"/>
    <property type="match status" value="1"/>
</dbReference>
<dbReference type="PANTHER" id="PTHR43441">
    <property type="entry name" value="RIBOSOMAL-PROTEIN-SERINE ACETYLTRANSFERASE"/>
    <property type="match status" value="1"/>
</dbReference>
<dbReference type="RefSeq" id="WP_221640090.1">
    <property type="nucleotide sequence ID" value="NZ_VFOZ01000001.1"/>
</dbReference>
<dbReference type="EMBL" id="VFOZ01000001">
    <property type="protein sequence ID" value="TQL98444.1"/>
    <property type="molecule type" value="Genomic_DNA"/>
</dbReference>
<gene>
    <name evidence="2" type="ORF">FB559_4070</name>
</gene>
<accession>A0A543CMW2</accession>
<dbReference type="Gene3D" id="3.40.630.30">
    <property type="match status" value="1"/>
</dbReference>
<dbReference type="Proteomes" id="UP000316096">
    <property type="component" value="Unassembled WGS sequence"/>
</dbReference>